<reference evidence="1" key="1">
    <citation type="submission" date="2014-09" db="EMBL/GenBank/DDBJ databases">
        <authorList>
            <person name="Magalhaes I.L.F."/>
            <person name="Oliveira U."/>
            <person name="Santos F.R."/>
            <person name="Vidigal T.H.D.A."/>
            <person name="Brescovit A.D."/>
            <person name="Santos A.J."/>
        </authorList>
    </citation>
    <scope>NUCLEOTIDE SEQUENCE</scope>
    <source>
        <tissue evidence="1">Shoot tissue taken approximately 20 cm above the soil surface</tissue>
    </source>
</reference>
<dbReference type="AlphaFoldDB" id="A0A0A9ATV4"/>
<name>A0A0A9ATV4_ARUDO</name>
<sequence>MDRCVCWDLGTCHQVQRLLWFKFCSVPTRTPVSFMELLLSASFPIHFSKGFCA</sequence>
<reference evidence="1" key="2">
    <citation type="journal article" date="2015" name="Data Brief">
        <title>Shoot transcriptome of the giant reed, Arundo donax.</title>
        <authorList>
            <person name="Barrero R.A."/>
            <person name="Guerrero F.D."/>
            <person name="Moolhuijzen P."/>
            <person name="Goolsby J.A."/>
            <person name="Tidwell J."/>
            <person name="Bellgard S.E."/>
            <person name="Bellgard M.I."/>
        </authorList>
    </citation>
    <scope>NUCLEOTIDE SEQUENCE</scope>
    <source>
        <tissue evidence="1">Shoot tissue taken approximately 20 cm above the soil surface</tissue>
    </source>
</reference>
<proteinExistence type="predicted"/>
<accession>A0A0A9ATV4</accession>
<protein>
    <submittedName>
        <fullName evidence="1">Uncharacterized protein</fullName>
    </submittedName>
</protein>
<organism evidence="1">
    <name type="scientific">Arundo donax</name>
    <name type="common">Giant reed</name>
    <name type="synonym">Donax arundinaceus</name>
    <dbReference type="NCBI Taxonomy" id="35708"/>
    <lineage>
        <taxon>Eukaryota</taxon>
        <taxon>Viridiplantae</taxon>
        <taxon>Streptophyta</taxon>
        <taxon>Embryophyta</taxon>
        <taxon>Tracheophyta</taxon>
        <taxon>Spermatophyta</taxon>
        <taxon>Magnoliopsida</taxon>
        <taxon>Liliopsida</taxon>
        <taxon>Poales</taxon>
        <taxon>Poaceae</taxon>
        <taxon>PACMAD clade</taxon>
        <taxon>Arundinoideae</taxon>
        <taxon>Arundineae</taxon>
        <taxon>Arundo</taxon>
    </lineage>
</organism>
<dbReference type="EMBL" id="GBRH01244582">
    <property type="protein sequence ID" value="JAD53313.1"/>
    <property type="molecule type" value="Transcribed_RNA"/>
</dbReference>
<evidence type="ECO:0000313" key="1">
    <source>
        <dbReference type="EMBL" id="JAD53313.1"/>
    </source>
</evidence>